<dbReference type="Pfam" id="PF04085">
    <property type="entry name" value="MreC"/>
    <property type="match status" value="1"/>
</dbReference>
<protein>
    <recommendedName>
        <fullName evidence="2">Cell shape-determining protein MreC</fullName>
    </recommendedName>
    <alternativeName>
        <fullName evidence="4">Cell shape protein MreC</fullName>
    </alternativeName>
</protein>
<dbReference type="InterPro" id="IPR042175">
    <property type="entry name" value="Cell/Rod_MreC_2"/>
</dbReference>
<dbReference type="PANTHER" id="PTHR34138:SF1">
    <property type="entry name" value="CELL SHAPE-DETERMINING PROTEIN MREC"/>
    <property type="match status" value="1"/>
</dbReference>
<evidence type="ECO:0000313" key="8">
    <source>
        <dbReference type="Proteomes" id="UP000254737"/>
    </source>
</evidence>
<evidence type="ECO:0000256" key="3">
    <source>
        <dbReference type="ARBA" id="ARBA00022960"/>
    </source>
</evidence>
<dbReference type="GO" id="GO:0008360">
    <property type="term" value="P:regulation of cell shape"/>
    <property type="evidence" value="ECO:0007669"/>
    <property type="project" value="UniProtKB-KW"/>
</dbReference>
<evidence type="ECO:0000256" key="5">
    <source>
        <dbReference type="SAM" id="Phobius"/>
    </source>
</evidence>
<gene>
    <name evidence="7" type="ORF">NCTC13456_03105</name>
</gene>
<dbReference type="STRING" id="343874.GCA_000805695_02578"/>
<proteinExistence type="inferred from homology"/>
<dbReference type="NCBIfam" id="NF010532">
    <property type="entry name" value="PRK13922.9-3"/>
    <property type="match status" value="1"/>
</dbReference>
<evidence type="ECO:0000259" key="6">
    <source>
        <dbReference type="Pfam" id="PF04085"/>
    </source>
</evidence>
<dbReference type="RefSeq" id="WP_115001503.1">
    <property type="nucleotide sequence ID" value="NZ_UFXS01000001.1"/>
</dbReference>
<evidence type="ECO:0000313" key="7">
    <source>
        <dbReference type="EMBL" id="STD59454.1"/>
    </source>
</evidence>
<dbReference type="AlphaFoldDB" id="A0A376GGD9"/>
<dbReference type="Gene3D" id="2.40.10.340">
    <property type="entry name" value="Rod shape-determining protein MreC, domain 1"/>
    <property type="match status" value="1"/>
</dbReference>
<dbReference type="Gene3D" id="2.40.10.350">
    <property type="entry name" value="Rod shape-determining protein MreC, domain 2"/>
    <property type="match status" value="1"/>
</dbReference>
<dbReference type="InterPro" id="IPR007221">
    <property type="entry name" value="MreC"/>
</dbReference>
<evidence type="ECO:0000256" key="4">
    <source>
        <dbReference type="ARBA" id="ARBA00032089"/>
    </source>
</evidence>
<dbReference type="InterPro" id="IPR055342">
    <property type="entry name" value="MreC_beta-barrel_core"/>
</dbReference>
<dbReference type="GO" id="GO:0005886">
    <property type="term" value="C:plasma membrane"/>
    <property type="evidence" value="ECO:0007669"/>
    <property type="project" value="TreeGrafter"/>
</dbReference>
<feature type="transmembrane region" description="Helical" evidence="5">
    <location>
        <begin position="12"/>
        <end position="29"/>
    </location>
</feature>
<dbReference type="Proteomes" id="UP000254737">
    <property type="component" value="Unassembled WGS sequence"/>
</dbReference>
<comment type="similarity">
    <text evidence="1">Belongs to the MreC family.</text>
</comment>
<keyword evidence="3" id="KW-0133">Cell shape</keyword>
<evidence type="ECO:0000256" key="2">
    <source>
        <dbReference type="ARBA" id="ARBA00013855"/>
    </source>
</evidence>
<keyword evidence="5" id="KW-0812">Transmembrane</keyword>
<keyword evidence="5" id="KW-0472">Membrane</keyword>
<sequence length="283" mass="31802">MQYILNAIRRNGMLLIFVFLELIALFLVFKKNIYHETILASASTSFTGYVDDKIAKVTNFIHLPSANKDLMDENAFLREQLVHLGIKDAKTKQFYKSDTLGYHQTYSFVPTEIVNNSIIKTQNLLTIDKGTNDGIEKGDGIITNNGVIGIVTFAGKNYSRAISLLNKDININARIKGNQYFGTVKWDGKDPRFVQLYEIPKYIEVKKGDIIETDGKSPVFPEGIIIGKVVSKGIDETGEMKVQVRLKQDFANLAQAYVVTNLNKVEIQQVEKSDTITSPQNVQ</sequence>
<reference evidence="7 8" key="1">
    <citation type="submission" date="2018-06" db="EMBL/GenBank/DDBJ databases">
        <authorList>
            <consortium name="Pathogen Informatics"/>
            <person name="Doyle S."/>
        </authorList>
    </citation>
    <scope>NUCLEOTIDE SEQUENCE [LARGE SCALE GENOMIC DNA]</scope>
    <source>
        <strain evidence="7 8">NCTC13456</strain>
    </source>
</reference>
<dbReference type="InterPro" id="IPR042177">
    <property type="entry name" value="Cell/Rod_1"/>
</dbReference>
<keyword evidence="5" id="KW-1133">Transmembrane helix</keyword>
<organism evidence="7 8">
    <name type="scientific">Empedobacter falsenii</name>
    <dbReference type="NCBI Taxonomy" id="343874"/>
    <lineage>
        <taxon>Bacteria</taxon>
        <taxon>Pseudomonadati</taxon>
        <taxon>Bacteroidota</taxon>
        <taxon>Flavobacteriia</taxon>
        <taxon>Flavobacteriales</taxon>
        <taxon>Weeksellaceae</taxon>
        <taxon>Empedobacter</taxon>
    </lineage>
</organism>
<accession>A0A376GGD9</accession>
<name>A0A376GGD9_9FLAO</name>
<feature type="domain" description="Rod shape-determining protein MreC beta-barrel core" evidence="6">
    <location>
        <begin position="113"/>
        <end position="259"/>
    </location>
</feature>
<dbReference type="EMBL" id="UFXS01000001">
    <property type="protein sequence ID" value="STD59454.1"/>
    <property type="molecule type" value="Genomic_DNA"/>
</dbReference>
<dbReference type="PANTHER" id="PTHR34138">
    <property type="entry name" value="CELL SHAPE-DETERMINING PROTEIN MREC"/>
    <property type="match status" value="1"/>
</dbReference>
<evidence type="ECO:0000256" key="1">
    <source>
        <dbReference type="ARBA" id="ARBA00009369"/>
    </source>
</evidence>